<evidence type="ECO:0000313" key="2">
    <source>
        <dbReference type="Proteomes" id="UP000283644"/>
    </source>
</evidence>
<proteinExistence type="predicted"/>
<accession>A0A417Y7F4</accession>
<dbReference type="Proteomes" id="UP000283644">
    <property type="component" value="Unassembled WGS sequence"/>
</dbReference>
<keyword evidence="2" id="KW-1185">Reference proteome</keyword>
<sequence length="67" mass="7502">MYVDDATVEVLQYDDGRGIQIRICSTATPEQLLHGLEAAEDVVDEPTRLGDWKNTAVGRWRGLSLRT</sequence>
<organism evidence="1 2">
    <name type="scientific">Nocardioides immobilis</name>
    <dbReference type="NCBI Taxonomy" id="2049295"/>
    <lineage>
        <taxon>Bacteria</taxon>
        <taxon>Bacillati</taxon>
        <taxon>Actinomycetota</taxon>
        <taxon>Actinomycetes</taxon>
        <taxon>Propionibacteriales</taxon>
        <taxon>Nocardioidaceae</taxon>
        <taxon>Nocardioides</taxon>
    </lineage>
</organism>
<reference evidence="1 2" key="1">
    <citation type="submission" date="2018-09" db="EMBL/GenBank/DDBJ databases">
        <title>Genome sequencing of Nocardioides immobilis CCTCC AB 2017083 for comparison to Nocardioides silvaticus.</title>
        <authorList>
            <person name="Li C."/>
            <person name="Wang G."/>
        </authorList>
    </citation>
    <scope>NUCLEOTIDE SEQUENCE [LARGE SCALE GENOMIC DNA]</scope>
    <source>
        <strain evidence="1 2">CCTCC AB 2017083</strain>
    </source>
</reference>
<dbReference type="EMBL" id="QXGH01000009">
    <property type="protein sequence ID" value="RHW28609.1"/>
    <property type="molecule type" value="Genomic_DNA"/>
</dbReference>
<evidence type="ECO:0000313" key="1">
    <source>
        <dbReference type="EMBL" id="RHW28609.1"/>
    </source>
</evidence>
<name>A0A417Y7F4_9ACTN</name>
<protein>
    <submittedName>
        <fullName evidence="1">Uncharacterized protein</fullName>
    </submittedName>
</protein>
<dbReference type="AlphaFoldDB" id="A0A417Y7F4"/>
<comment type="caution">
    <text evidence="1">The sequence shown here is derived from an EMBL/GenBank/DDBJ whole genome shotgun (WGS) entry which is preliminary data.</text>
</comment>
<gene>
    <name evidence="1" type="ORF">D0Z08_01745</name>
</gene>